<organism evidence="2 3">
    <name type="scientific">Streptomyces hyaluromycini</name>
    <dbReference type="NCBI Taxonomy" id="1377993"/>
    <lineage>
        <taxon>Bacteria</taxon>
        <taxon>Bacillati</taxon>
        <taxon>Actinomycetota</taxon>
        <taxon>Actinomycetes</taxon>
        <taxon>Kitasatosporales</taxon>
        <taxon>Streptomycetaceae</taxon>
        <taxon>Streptomyces</taxon>
    </lineage>
</organism>
<dbReference type="Gene3D" id="3.30.559.10">
    <property type="entry name" value="Chloramphenicol acetyltransferase-like domain"/>
    <property type="match status" value="1"/>
</dbReference>
<dbReference type="Proteomes" id="UP001474181">
    <property type="component" value="Unassembled WGS sequence"/>
</dbReference>
<sequence>MTAQVYPMTLEQESIWLDDQLSDGPSAYLEPWVLQLRGDVDRRAVHRAFAALVARHDALRSRFVLAGEEPVQIVEPAPADPPLPRMPCSPETVDACLRAFMRRPLDLGSGAVRAVLLEPDPDTVLLAVQLHHVVVDDWAFHTLDQEFAEFYRAFVAGRPPELAPAPPQPGPFALAQRSASSDPAALAYWRETLR</sequence>
<gene>
    <name evidence="2" type="ORF">ABT404_46780</name>
</gene>
<evidence type="ECO:0000313" key="3">
    <source>
        <dbReference type="Proteomes" id="UP001474181"/>
    </source>
</evidence>
<comment type="caution">
    <text evidence="2">The sequence shown here is derived from an EMBL/GenBank/DDBJ whole genome shotgun (WGS) entry which is preliminary data.</text>
</comment>
<dbReference type="InterPro" id="IPR001242">
    <property type="entry name" value="Condensation_dom"/>
</dbReference>
<feature type="non-terminal residue" evidence="2">
    <location>
        <position position="194"/>
    </location>
</feature>
<dbReference type="RefSeq" id="WP_350790911.1">
    <property type="nucleotide sequence ID" value="NZ_JBEPEK010000679.1"/>
</dbReference>
<dbReference type="InterPro" id="IPR023213">
    <property type="entry name" value="CAT-like_dom_sf"/>
</dbReference>
<evidence type="ECO:0000313" key="2">
    <source>
        <dbReference type="EMBL" id="MER7186887.1"/>
    </source>
</evidence>
<reference evidence="2 3" key="1">
    <citation type="submission" date="2024-06" db="EMBL/GenBank/DDBJ databases">
        <title>The Natural Products Discovery Center: Release of the First 8490 Sequenced Strains for Exploring Actinobacteria Biosynthetic Diversity.</title>
        <authorList>
            <person name="Kalkreuter E."/>
            <person name="Kautsar S.A."/>
            <person name="Yang D."/>
            <person name="Bader C.D."/>
            <person name="Teijaro C.N."/>
            <person name="Fluegel L."/>
            <person name="Davis C.M."/>
            <person name="Simpson J.R."/>
            <person name="Lauterbach L."/>
            <person name="Steele A.D."/>
            <person name="Gui C."/>
            <person name="Meng S."/>
            <person name="Li G."/>
            <person name="Viehrig K."/>
            <person name="Ye F."/>
            <person name="Su P."/>
            <person name="Kiefer A.F."/>
            <person name="Nichols A."/>
            <person name="Cepeda A.J."/>
            <person name="Yan W."/>
            <person name="Fan B."/>
            <person name="Jiang Y."/>
            <person name="Adhikari A."/>
            <person name="Zheng C.-J."/>
            <person name="Schuster L."/>
            <person name="Cowan T.M."/>
            <person name="Smanski M.J."/>
            <person name="Chevrette M.G."/>
            <person name="De Carvalho L.P.S."/>
            <person name="Shen B."/>
        </authorList>
    </citation>
    <scope>NUCLEOTIDE SEQUENCE [LARGE SCALE GENOMIC DNA]</scope>
    <source>
        <strain evidence="2 3">NPDC000234</strain>
    </source>
</reference>
<keyword evidence="3" id="KW-1185">Reference proteome</keyword>
<dbReference type="Pfam" id="PF00668">
    <property type="entry name" value="Condensation"/>
    <property type="match status" value="1"/>
</dbReference>
<name>A0ABV1XCW8_9ACTN</name>
<dbReference type="PANTHER" id="PTHR45527">
    <property type="entry name" value="NONRIBOSOMAL PEPTIDE SYNTHETASE"/>
    <property type="match status" value="1"/>
</dbReference>
<feature type="domain" description="Condensation" evidence="1">
    <location>
        <begin position="3"/>
        <end position="193"/>
    </location>
</feature>
<protein>
    <submittedName>
        <fullName evidence="2">Condensation domain-containing protein</fullName>
    </submittedName>
</protein>
<dbReference type="PANTHER" id="PTHR45527:SF1">
    <property type="entry name" value="FATTY ACID SYNTHASE"/>
    <property type="match status" value="1"/>
</dbReference>
<proteinExistence type="predicted"/>
<dbReference type="EMBL" id="JBEPEK010000679">
    <property type="protein sequence ID" value="MER7186887.1"/>
    <property type="molecule type" value="Genomic_DNA"/>
</dbReference>
<evidence type="ECO:0000259" key="1">
    <source>
        <dbReference type="Pfam" id="PF00668"/>
    </source>
</evidence>
<dbReference type="SUPFAM" id="SSF52777">
    <property type="entry name" value="CoA-dependent acyltransferases"/>
    <property type="match status" value="1"/>
</dbReference>
<accession>A0ABV1XCW8</accession>